<comment type="similarity">
    <text evidence="1">Belongs to the enoyl-CoA hydratase/isomerase family.</text>
</comment>
<dbReference type="EMBL" id="JBHUKR010000006">
    <property type="protein sequence ID" value="MFD2416909.1"/>
    <property type="molecule type" value="Genomic_DNA"/>
</dbReference>
<evidence type="ECO:0000313" key="3">
    <source>
        <dbReference type="EMBL" id="MFD2416909.1"/>
    </source>
</evidence>
<dbReference type="PANTHER" id="PTHR43841">
    <property type="entry name" value="3-HYDROXYACYL-THIOESTER DEHYDRATASE HTDX-RELATED"/>
    <property type="match status" value="1"/>
</dbReference>
<feature type="domain" description="MaoC-like" evidence="2">
    <location>
        <begin position="122"/>
        <end position="206"/>
    </location>
</feature>
<dbReference type="Proteomes" id="UP001597417">
    <property type="component" value="Unassembled WGS sequence"/>
</dbReference>
<accession>A0ABW5FRS0</accession>
<comment type="caution">
    <text evidence="3">The sequence shown here is derived from an EMBL/GenBank/DDBJ whole genome shotgun (WGS) entry which is preliminary data.</text>
</comment>
<evidence type="ECO:0000313" key="4">
    <source>
        <dbReference type="Proteomes" id="UP001597417"/>
    </source>
</evidence>
<name>A0ABW5FRS0_9PSEU</name>
<organism evidence="3 4">
    <name type="scientific">Amycolatopsis pigmentata</name>
    <dbReference type="NCBI Taxonomy" id="450801"/>
    <lineage>
        <taxon>Bacteria</taxon>
        <taxon>Bacillati</taxon>
        <taxon>Actinomycetota</taxon>
        <taxon>Actinomycetes</taxon>
        <taxon>Pseudonocardiales</taxon>
        <taxon>Pseudonocardiaceae</taxon>
        <taxon>Amycolatopsis</taxon>
    </lineage>
</organism>
<dbReference type="SUPFAM" id="SSF54637">
    <property type="entry name" value="Thioesterase/thiol ester dehydrase-isomerase"/>
    <property type="match status" value="1"/>
</dbReference>
<dbReference type="Gene3D" id="3.10.129.10">
    <property type="entry name" value="Hotdog Thioesterase"/>
    <property type="match status" value="1"/>
</dbReference>
<evidence type="ECO:0000256" key="1">
    <source>
        <dbReference type="ARBA" id="ARBA00005254"/>
    </source>
</evidence>
<dbReference type="RefSeq" id="WP_378264132.1">
    <property type="nucleotide sequence ID" value="NZ_JBHUKR010000006.1"/>
</dbReference>
<gene>
    <name evidence="3" type="ORF">ACFSXZ_11305</name>
</gene>
<dbReference type="InterPro" id="IPR002539">
    <property type="entry name" value="MaoC-like_dom"/>
</dbReference>
<dbReference type="PANTHER" id="PTHR43841:SF3">
    <property type="entry name" value="(3R)-HYDROXYACYL-ACP DEHYDRATASE SUBUNIT HADB"/>
    <property type="match status" value="1"/>
</dbReference>
<sequence>MTVASGQFVAGLWPAAALWRPHVEEIERAHGGQPVIHLAQSTRFRRVPDPEEPLTGHCAITDVLSLGPDLVHVLEITLSAGTPVASSELALLTRGHADPSRRAWRPPRAPAASTPIGTVCRDFTLDGARRYADASGDQNPVHQSNPAAQAAGFPGAVAHGLHVLATALSAAHELGVLRYRDLTEVTARFARPVVLPDTVRFAVARTPDPRRFRLFAGTNSGEILKAASFGVADGRGLSHDRAIKR</sequence>
<proteinExistence type="inferred from homology"/>
<dbReference type="Pfam" id="PF01575">
    <property type="entry name" value="MaoC_dehydratas"/>
    <property type="match status" value="1"/>
</dbReference>
<reference evidence="4" key="1">
    <citation type="journal article" date="2019" name="Int. J. Syst. Evol. Microbiol.">
        <title>The Global Catalogue of Microorganisms (GCM) 10K type strain sequencing project: providing services to taxonomists for standard genome sequencing and annotation.</title>
        <authorList>
            <consortium name="The Broad Institute Genomics Platform"/>
            <consortium name="The Broad Institute Genome Sequencing Center for Infectious Disease"/>
            <person name="Wu L."/>
            <person name="Ma J."/>
        </authorList>
    </citation>
    <scope>NUCLEOTIDE SEQUENCE [LARGE SCALE GENOMIC DNA]</scope>
    <source>
        <strain evidence="4">CGMCC 4.7645</strain>
    </source>
</reference>
<evidence type="ECO:0000259" key="2">
    <source>
        <dbReference type="Pfam" id="PF01575"/>
    </source>
</evidence>
<keyword evidence="4" id="KW-1185">Reference proteome</keyword>
<dbReference type="InterPro" id="IPR029069">
    <property type="entry name" value="HotDog_dom_sf"/>
</dbReference>
<protein>
    <submittedName>
        <fullName evidence="3">MaoC/PaaZ C-terminal domain-containing protein</fullName>
    </submittedName>
</protein>